<name>A0A1M4VEB3_9BACT</name>
<evidence type="ECO:0000313" key="3">
    <source>
        <dbReference type="EMBL" id="SHE67341.1"/>
    </source>
</evidence>
<evidence type="ECO:0000313" key="4">
    <source>
        <dbReference type="Proteomes" id="UP000184368"/>
    </source>
</evidence>
<reference evidence="3 4" key="1">
    <citation type="submission" date="2016-11" db="EMBL/GenBank/DDBJ databases">
        <authorList>
            <person name="Jaros S."/>
            <person name="Januszkiewicz K."/>
            <person name="Wedrychowicz H."/>
        </authorList>
    </citation>
    <scope>NUCLEOTIDE SEQUENCE [LARGE SCALE GENOMIC DNA]</scope>
    <source>
        <strain evidence="3 4">DSM 26897</strain>
    </source>
</reference>
<evidence type="ECO:0000256" key="1">
    <source>
        <dbReference type="ARBA" id="ARBA00008791"/>
    </source>
</evidence>
<feature type="domain" description="UspA" evidence="2">
    <location>
        <begin position="2"/>
        <end position="126"/>
    </location>
</feature>
<organism evidence="3 4">
    <name type="scientific">Cnuella takakiae</name>
    <dbReference type="NCBI Taxonomy" id="1302690"/>
    <lineage>
        <taxon>Bacteria</taxon>
        <taxon>Pseudomonadati</taxon>
        <taxon>Bacteroidota</taxon>
        <taxon>Chitinophagia</taxon>
        <taxon>Chitinophagales</taxon>
        <taxon>Chitinophagaceae</taxon>
        <taxon>Cnuella</taxon>
    </lineage>
</organism>
<dbReference type="Pfam" id="PF00582">
    <property type="entry name" value="Usp"/>
    <property type="match status" value="1"/>
</dbReference>
<gene>
    <name evidence="3" type="ORF">SAMN05444008_102239</name>
</gene>
<accession>A0A1M4VEB3</accession>
<dbReference type="AlphaFoldDB" id="A0A1M4VEB3"/>
<dbReference type="STRING" id="1302690.BUE76_12530"/>
<sequence>MTIIVPTDFSDTANNAARYAARMVNGTYDTTLVLFHVYDKSEDATQVAENLDLLKKDLAALVPVKMETRTEQSTDFINSLDRLARHLAAELIVMGITGKSKIEQVFFGSNTLKIAERNVCPVLIVPPAAQFTQLKNVALTSDFKDVAHSIPVVPIRKVLQLFQPSLHVVNVNSEHYVSLTEEFLAQRNQLTEMFQEFKPEFYFIGTYNVEEMIQTFVTDKNIDLLITVPRQRNIFSSLYKTSTTRKLAYESPVPILAAHE</sequence>
<dbReference type="CDD" id="cd00293">
    <property type="entry name" value="USP-like"/>
    <property type="match status" value="1"/>
</dbReference>
<dbReference type="RefSeq" id="WP_143157190.1">
    <property type="nucleotide sequence ID" value="NZ_FQUO01000002.1"/>
</dbReference>
<dbReference type="PANTHER" id="PTHR46268:SF6">
    <property type="entry name" value="UNIVERSAL STRESS PROTEIN UP12"/>
    <property type="match status" value="1"/>
</dbReference>
<comment type="similarity">
    <text evidence="1">Belongs to the universal stress protein A family.</text>
</comment>
<dbReference type="EMBL" id="FQUO01000002">
    <property type="protein sequence ID" value="SHE67341.1"/>
    <property type="molecule type" value="Genomic_DNA"/>
</dbReference>
<dbReference type="InterPro" id="IPR006016">
    <property type="entry name" value="UspA"/>
</dbReference>
<dbReference type="PANTHER" id="PTHR46268">
    <property type="entry name" value="STRESS RESPONSE PROTEIN NHAX"/>
    <property type="match status" value="1"/>
</dbReference>
<dbReference type="Proteomes" id="UP000184368">
    <property type="component" value="Unassembled WGS sequence"/>
</dbReference>
<dbReference type="Gene3D" id="3.40.50.12370">
    <property type="match status" value="1"/>
</dbReference>
<proteinExistence type="inferred from homology"/>
<dbReference type="OrthoDB" id="9788959at2"/>
<keyword evidence="4" id="KW-1185">Reference proteome</keyword>
<evidence type="ECO:0000259" key="2">
    <source>
        <dbReference type="Pfam" id="PF00582"/>
    </source>
</evidence>
<dbReference type="SUPFAM" id="SSF52402">
    <property type="entry name" value="Adenine nucleotide alpha hydrolases-like"/>
    <property type="match status" value="2"/>
</dbReference>
<protein>
    <submittedName>
        <fullName evidence="3">Nucleotide-binding universal stress protein, UspA family</fullName>
    </submittedName>
</protein>